<evidence type="ECO:0000256" key="9">
    <source>
        <dbReference type="ARBA" id="ARBA00023242"/>
    </source>
</evidence>
<dbReference type="STRING" id="196109.A0A136IUK9"/>
<feature type="compositionally biased region" description="Basic and acidic residues" evidence="10">
    <location>
        <begin position="18"/>
        <end position="31"/>
    </location>
</feature>
<evidence type="ECO:0000259" key="11">
    <source>
        <dbReference type="PROSITE" id="PS50048"/>
    </source>
</evidence>
<dbReference type="Proteomes" id="UP000070501">
    <property type="component" value="Unassembled WGS sequence"/>
</dbReference>
<feature type="region of interest" description="Disordered" evidence="10">
    <location>
        <begin position="335"/>
        <end position="409"/>
    </location>
</feature>
<keyword evidence="5" id="KW-0862">Zinc</keyword>
<dbReference type="CDD" id="cd00067">
    <property type="entry name" value="GAL4"/>
    <property type="match status" value="1"/>
</dbReference>
<evidence type="ECO:0000256" key="6">
    <source>
        <dbReference type="ARBA" id="ARBA00023015"/>
    </source>
</evidence>
<protein>
    <recommendedName>
        <fullName evidence="11">Zn(2)-C6 fungal-type domain-containing protein</fullName>
    </recommendedName>
</protein>
<accession>A0A136IUK9</accession>
<evidence type="ECO:0000313" key="13">
    <source>
        <dbReference type="Proteomes" id="UP000070501"/>
    </source>
</evidence>
<feature type="compositionally biased region" description="Low complexity" evidence="10">
    <location>
        <begin position="537"/>
        <end position="546"/>
    </location>
</feature>
<gene>
    <name evidence="12" type="ORF">Micbo1qcDRAFT_17557</name>
</gene>
<dbReference type="SMART" id="SM00066">
    <property type="entry name" value="GAL4"/>
    <property type="match status" value="1"/>
</dbReference>
<dbReference type="GO" id="GO:0000977">
    <property type="term" value="F:RNA polymerase II transcription regulatory region sequence-specific DNA binding"/>
    <property type="evidence" value="ECO:0007669"/>
    <property type="project" value="TreeGrafter"/>
</dbReference>
<dbReference type="InParanoid" id="A0A136IUK9"/>
<dbReference type="PANTHER" id="PTHR47659:SF1">
    <property type="entry name" value="TRANSCRIPTION ACTIVATOR OF GLUCONEOGENESIS ERT1"/>
    <property type="match status" value="1"/>
</dbReference>
<dbReference type="InterPro" id="IPR001138">
    <property type="entry name" value="Zn2Cys6_DnaBD"/>
</dbReference>
<dbReference type="GO" id="GO:0000981">
    <property type="term" value="F:DNA-binding transcription factor activity, RNA polymerase II-specific"/>
    <property type="evidence" value="ECO:0007669"/>
    <property type="project" value="InterPro"/>
</dbReference>
<keyword evidence="8" id="KW-0804">Transcription</keyword>
<dbReference type="InterPro" id="IPR056751">
    <property type="entry name" value="PAS_13"/>
</dbReference>
<keyword evidence="7" id="KW-0238">DNA-binding</keyword>
<dbReference type="OrthoDB" id="2538135at2759"/>
<evidence type="ECO:0000256" key="10">
    <source>
        <dbReference type="SAM" id="MobiDB-lite"/>
    </source>
</evidence>
<keyword evidence="6" id="KW-0805">Transcription regulation</keyword>
<dbReference type="PROSITE" id="PS50048">
    <property type="entry name" value="ZN2_CY6_FUNGAL_2"/>
    <property type="match status" value="1"/>
</dbReference>
<dbReference type="GO" id="GO:0008270">
    <property type="term" value="F:zinc ion binding"/>
    <property type="evidence" value="ECO:0007669"/>
    <property type="project" value="InterPro"/>
</dbReference>
<dbReference type="SUPFAM" id="SSF57701">
    <property type="entry name" value="Zn2/Cys6 DNA-binding domain"/>
    <property type="match status" value="1"/>
</dbReference>
<dbReference type="GO" id="GO:0005634">
    <property type="term" value="C:nucleus"/>
    <property type="evidence" value="ECO:0007669"/>
    <property type="project" value="UniProtKB-SubCell"/>
</dbReference>
<dbReference type="AlphaFoldDB" id="A0A136IUK9"/>
<reference evidence="13" key="1">
    <citation type="submission" date="2016-02" db="EMBL/GenBank/DDBJ databases">
        <title>Draft genome sequence of Microdochium bolleyi, a fungal endophyte of beachgrass.</title>
        <authorList>
            <consortium name="DOE Joint Genome Institute"/>
            <person name="David A.S."/>
            <person name="May G."/>
            <person name="Haridas S."/>
            <person name="Lim J."/>
            <person name="Wang M."/>
            <person name="Labutti K."/>
            <person name="Lipzen A."/>
            <person name="Barry K."/>
            <person name="Grigoriev I.V."/>
        </authorList>
    </citation>
    <scope>NUCLEOTIDE SEQUENCE [LARGE SCALE GENOMIC DNA]</scope>
    <source>
        <strain evidence="13">J235TASD1</strain>
    </source>
</reference>
<feature type="region of interest" description="Disordered" evidence="10">
    <location>
        <begin position="527"/>
        <end position="578"/>
    </location>
</feature>
<dbReference type="Pfam" id="PF24990">
    <property type="entry name" value="PAS_13"/>
    <property type="match status" value="1"/>
</dbReference>
<dbReference type="EMBL" id="KQ964258">
    <property type="protein sequence ID" value="KXJ88496.1"/>
    <property type="molecule type" value="Genomic_DNA"/>
</dbReference>
<evidence type="ECO:0000256" key="5">
    <source>
        <dbReference type="ARBA" id="ARBA00022833"/>
    </source>
</evidence>
<dbReference type="InterPro" id="IPR036864">
    <property type="entry name" value="Zn2-C6_fun-type_DNA-bd_sf"/>
</dbReference>
<feature type="region of interest" description="Disordered" evidence="10">
    <location>
        <begin position="1"/>
        <end position="72"/>
    </location>
</feature>
<evidence type="ECO:0000256" key="4">
    <source>
        <dbReference type="ARBA" id="ARBA00022723"/>
    </source>
</evidence>
<evidence type="ECO:0000256" key="8">
    <source>
        <dbReference type="ARBA" id="ARBA00023163"/>
    </source>
</evidence>
<organism evidence="12 13">
    <name type="scientific">Microdochium bolleyi</name>
    <dbReference type="NCBI Taxonomy" id="196109"/>
    <lineage>
        <taxon>Eukaryota</taxon>
        <taxon>Fungi</taxon>
        <taxon>Dikarya</taxon>
        <taxon>Ascomycota</taxon>
        <taxon>Pezizomycotina</taxon>
        <taxon>Sordariomycetes</taxon>
        <taxon>Xylariomycetidae</taxon>
        <taxon>Xylariales</taxon>
        <taxon>Microdochiaceae</taxon>
        <taxon>Microdochium</taxon>
    </lineage>
</organism>
<feature type="compositionally biased region" description="Polar residues" evidence="10">
    <location>
        <begin position="1"/>
        <end position="16"/>
    </location>
</feature>
<feature type="compositionally biased region" description="Low complexity" evidence="10">
    <location>
        <begin position="153"/>
        <end position="164"/>
    </location>
</feature>
<feature type="compositionally biased region" description="Polar residues" evidence="10">
    <location>
        <begin position="137"/>
        <end position="151"/>
    </location>
</feature>
<proteinExistence type="inferred from homology"/>
<keyword evidence="9" id="KW-0539">Nucleus</keyword>
<feature type="region of interest" description="Disordered" evidence="10">
    <location>
        <begin position="137"/>
        <end position="164"/>
    </location>
</feature>
<dbReference type="GO" id="GO:0009267">
    <property type="term" value="P:cellular response to starvation"/>
    <property type="evidence" value="ECO:0007669"/>
    <property type="project" value="TreeGrafter"/>
</dbReference>
<keyword evidence="13" id="KW-1185">Reference proteome</keyword>
<keyword evidence="4" id="KW-0479">Metal-binding</keyword>
<evidence type="ECO:0000313" key="12">
    <source>
        <dbReference type="EMBL" id="KXJ88496.1"/>
    </source>
</evidence>
<keyword evidence="3" id="KW-0312">Gluconeogenesis</keyword>
<feature type="compositionally biased region" description="Polar residues" evidence="10">
    <location>
        <begin position="337"/>
        <end position="356"/>
    </location>
</feature>
<dbReference type="FunCoup" id="A0A136IUK9">
    <property type="interactions" value="230"/>
</dbReference>
<feature type="compositionally biased region" description="Basic and acidic residues" evidence="10">
    <location>
        <begin position="48"/>
        <end position="65"/>
    </location>
</feature>
<name>A0A136IUK9_9PEZI</name>
<evidence type="ECO:0000256" key="3">
    <source>
        <dbReference type="ARBA" id="ARBA00022432"/>
    </source>
</evidence>
<evidence type="ECO:0000256" key="2">
    <source>
        <dbReference type="ARBA" id="ARBA00010855"/>
    </source>
</evidence>
<dbReference type="PANTHER" id="PTHR47659">
    <property type="entry name" value="ZN(II)2CYS6 TRANSCRIPTION FACTOR (EUROFUNG)-RELATED"/>
    <property type="match status" value="1"/>
</dbReference>
<comment type="similarity">
    <text evidence="2">Belongs to the ERT1/acuK family.</text>
</comment>
<dbReference type="GO" id="GO:0006094">
    <property type="term" value="P:gluconeogenesis"/>
    <property type="evidence" value="ECO:0007669"/>
    <property type="project" value="UniProtKB-KW"/>
</dbReference>
<feature type="domain" description="Zn(2)-C6 fungal-type" evidence="11">
    <location>
        <begin position="76"/>
        <end position="105"/>
    </location>
</feature>
<dbReference type="InterPro" id="IPR050335">
    <property type="entry name" value="ERT1_acuK_gluconeogen_tf"/>
</dbReference>
<evidence type="ECO:0000256" key="7">
    <source>
        <dbReference type="ARBA" id="ARBA00023125"/>
    </source>
</evidence>
<sequence>MPADTETNGAEVSDAQSDNEHEYHGNDHSRDEDDDDDKMPGHQGSPEPGHENGVEPKKKYDPKDPHRPRRKKARRACYACQRAHLTCGDERPCQRCIKRGLADACQDGVRKKAKYLHDAPPEALRPVLGPTFHPNSTAKAPNGRHSSNATDASYYSQQSGTSQSFPMFTPSASSQVTGLPDNMSFTQQSPVSPTFQSTADARSVQMGSMSAPPPPVSAEVSNNGFGVNALFDPSNPALYNFDLEALNFGNQYGAMEFGILNQMSNGAAETPPRDGSLSHPNKTEPAYGAMFGNGGGFNQIYDNGLGDNFLNLDQSFSQNNLQHGLPHAFAVAAAGPTPNSLNSPGTDNTASPQATPTGFGFEKSPKTTIFPAVGIHPAPQGGRSKHKSSGGNAKDKLSTQALLGKRQRDPSSIYETVKEPYPYLTGFHNLIALVQRRFSANKTLRIAKSLASVRPSFIATTRTLNRQDLVFMEKCLQRTLFEYEDFMGHCAAPTIVCRRTGEVAAVNKEFIALTGWTKDVLLGKEPNRNVNLGGPGSSSPQSLGNSGKAGLSTPRLRAAQPDADSNLKSSGTGPAGADGIPAQPVFIAEFMDDDSVVQFYEDFASLAFGDSRGHVTRKCRLLKYRTKEMTESLASLEETSQQQQQQQFKDPRASILSSRVSRIDGEHGISKLEKDGKMDCTFCWTIKRDVFDIPMLIVMNFLPCYYRNQDQLAV</sequence>
<evidence type="ECO:0000256" key="1">
    <source>
        <dbReference type="ARBA" id="ARBA00004123"/>
    </source>
</evidence>
<comment type="subcellular location">
    <subcellularLocation>
        <location evidence="1">Nucleus</location>
    </subcellularLocation>
</comment>